<comment type="function">
    <text evidence="2">Required for morphogenesis under gluconeogenic growth conditions.</text>
</comment>
<keyword evidence="1 2" id="KW-0963">Cytoplasm</keyword>
<dbReference type="PANTHER" id="PTHR30135:SF3">
    <property type="entry name" value="GLUCONEOGENESIS FACTOR-RELATED"/>
    <property type="match status" value="1"/>
</dbReference>
<evidence type="ECO:0000313" key="4">
    <source>
        <dbReference type="Proteomes" id="UP000657006"/>
    </source>
</evidence>
<gene>
    <name evidence="3" type="ORF">H8730_03660</name>
</gene>
<evidence type="ECO:0000256" key="2">
    <source>
        <dbReference type="HAMAP-Rule" id="MF_00973"/>
    </source>
</evidence>
<evidence type="ECO:0000256" key="1">
    <source>
        <dbReference type="ARBA" id="ARBA00022490"/>
    </source>
</evidence>
<protein>
    <recommendedName>
        <fullName evidence="2">Putative gluconeogenesis factor</fullName>
    </recommendedName>
</protein>
<dbReference type="Gene3D" id="3.40.50.10680">
    <property type="entry name" value="CofD-like domains"/>
    <property type="match status" value="1"/>
</dbReference>
<dbReference type="CDD" id="cd07187">
    <property type="entry name" value="YvcK_like"/>
    <property type="match status" value="1"/>
</dbReference>
<name>A0A926I0W6_9FIRM</name>
<dbReference type="InterPro" id="IPR038136">
    <property type="entry name" value="CofD-like_dom_sf"/>
</dbReference>
<dbReference type="HAMAP" id="MF_00973">
    <property type="entry name" value="Gluconeogen_factor"/>
    <property type="match status" value="1"/>
</dbReference>
<comment type="similarity">
    <text evidence="2">Belongs to the gluconeogenesis factor family.</text>
</comment>
<dbReference type="PANTHER" id="PTHR30135">
    <property type="entry name" value="UNCHARACTERIZED PROTEIN YVCK-RELATED"/>
    <property type="match status" value="1"/>
</dbReference>
<comment type="subcellular location">
    <subcellularLocation>
        <location evidence="2">Cytoplasm</location>
    </subcellularLocation>
</comment>
<proteinExistence type="inferred from homology"/>
<accession>A0A926I0W6</accession>
<dbReference type="NCBIfam" id="TIGR01826">
    <property type="entry name" value="CofD_related"/>
    <property type="match status" value="1"/>
</dbReference>
<keyword evidence="4" id="KW-1185">Reference proteome</keyword>
<dbReference type="InterPro" id="IPR010119">
    <property type="entry name" value="Gluconeogen_factor"/>
</dbReference>
<reference evidence="3" key="1">
    <citation type="submission" date="2020-08" db="EMBL/GenBank/DDBJ databases">
        <title>Genome public.</title>
        <authorList>
            <person name="Liu C."/>
            <person name="Sun Q."/>
        </authorList>
    </citation>
    <scope>NUCLEOTIDE SEQUENCE</scope>
    <source>
        <strain evidence="3">NSJ-32</strain>
    </source>
</reference>
<dbReference type="GO" id="GO:0043743">
    <property type="term" value="F:LPPG:FO 2-phospho-L-lactate transferase activity"/>
    <property type="evidence" value="ECO:0007669"/>
    <property type="project" value="InterPro"/>
</dbReference>
<dbReference type="GO" id="GO:0008360">
    <property type="term" value="P:regulation of cell shape"/>
    <property type="evidence" value="ECO:0007669"/>
    <property type="project" value="UniProtKB-UniRule"/>
</dbReference>
<comment type="caution">
    <text evidence="3">The sequence shown here is derived from an EMBL/GenBank/DDBJ whole genome shotgun (WGS) entry which is preliminary data.</text>
</comment>
<dbReference type="SUPFAM" id="SSF142338">
    <property type="entry name" value="CofD-like"/>
    <property type="match status" value="1"/>
</dbReference>
<dbReference type="InterPro" id="IPR002882">
    <property type="entry name" value="CofD"/>
</dbReference>
<dbReference type="Pfam" id="PF01933">
    <property type="entry name" value="CofD"/>
    <property type="match status" value="1"/>
</dbReference>
<organism evidence="3 4">
    <name type="scientific">Bianquea renquensis</name>
    <dbReference type="NCBI Taxonomy" id="2763661"/>
    <lineage>
        <taxon>Bacteria</taxon>
        <taxon>Bacillati</taxon>
        <taxon>Bacillota</taxon>
        <taxon>Clostridia</taxon>
        <taxon>Eubacteriales</taxon>
        <taxon>Bianqueaceae</taxon>
        <taxon>Bianquea</taxon>
    </lineage>
</organism>
<dbReference type="GO" id="GO:0005737">
    <property type="term" value="C:cytoplasm"/>
    <property type="evidence" value="ECO:0007669"/>
    <property type="project" value="UniProtKB-SubCell"/>
</dbReference>
<dbReference type="AlphaFoldDB" id="A0A926I0W6"/>
<dbReference type="EMBL" id="JACRSQ010000003">
    <property type="protein sequence ID" value="MBC8542645.1"/>
    <property type="molecule type" value="Genomic_DNA"/>
</dbReference>
<dbReference type="Proteomes" id="UP000657006">
    <property type="component" value="Unassembled WGS sequence"/>
</dbReference>
<evidence type="ECO:0000313" key="3">
    <source>
        <dbReference type="EMBL" id="MBC8542645.1"/>
    </source>
</evidence>
<sequence>MEGRQFELERTGRGSECGQRGAVMRIEEAKIVAIGGGTGLSTMLRGLKRHTHHITAIVTVADNGGGSGVLRQEMNMLPPGDIRNCILALSNTEPIMEKLLQYRFKKGYLAGQSFGNLFLAAMNDVTGSFEEAVKNMSEVLAITGKVLPVTAEDVQLCAMLEDGTVICGETEIVSINKVLQKKIKQVYLMPEMPAPSEEALAAIQEADAILLGPGSLFTSIIPNLLVDGIARAIREAAAKTIYISNIMTQPGETDHFSLSGHIEALEQYLGAGVIDHVITNKQKVPPYVVQLYKEEDAYPIVNDYENLGHGLRITAANLVKLNREKHLIRHDSDKLGMVIKRVVEGDEEGEGNPVLETTGALSVNDLYLN</sequence>